<evidence type="ECO:0000256" key="4">
    <source>
        <dbReference type="ARBA" id="ARBA00022737"/>
    </source>
</evidence>
<comment type="pathway">
    <text evidence="1">Protein modification; protein glycosylation.</text>
</comment>
<dbReference type="Gene3D" id="3.40.50.2000">
    <property type="entry name" value="Glycogen Phosphorylase B"/>
    <property type="match status" value="1"/>
</dbReference>
<keyword evidence="5" id="KW-0802">TPR repeat</keyword>
<dbReference type="GO" id="GO:0016757">
    <property type="term" value="F:glycosyltransferase activity"/>
    <property type="evidence" value="ECO:0007669"/>
    <property type="project" value="UniProtKB-KW"/>
</dbReference>
<dbReference type="EMBL" id="CP000084">
    <property type="protein sequence ID" value="AAZ21171.1"/>
    <property type="molecule type" value="Genomic_DNA"/>
</dbReference>
<dbReference type="InterPro" id="IPR029489">
    <property type="entry name" value="OGT/SEC/SPY_C"/>
</dbReference>
<gene>
    <name evidence="7" type="ordered locus">SAR11_0349</name>
</gene>
<dbReference type="RefSeq" id="WP_011281641.1">
    <property type="nucleotide sequence ID" value="NC_007205.1"/>
</dbReference>
<dbReference type="Pfam" id="PF13844">
    <property type="entry name" value="Glyco_transf_41"/>
    <property type="match status" value="2"/>
</dbReference>
<dbReference type="OrthoDB" id="146908at2"/>
<evidence type="ECO:0000256" key="3">
    <source>
        <dbReference type="ARBA" id="ARBA00022679"/>
    </source>
</evidence>
<protein>
    <submittedName>
        <fullName evidence="7">Predicted O-linked N-acetylglucosamine transferase</fullName>
    </submittedName>
</protein>
<dbReference type="AlphaFoldDB" id="Q4FNR8"/>
<accession>Q4FNR8</accession>
<evidence type="ECO:0000256" key="1">
    <source>
        <dbReference type="ARBA" id="ARBA00004922"/>
    </source>
</evidence>
<keyword evidence="2" id="KW-0328">Glycosyltransferase</keyword>
<feature type="domain" description="O-GlcNAc transferase C-terminal" evidence="6">
    <location>
        <begin position="366"/>
        <end position="546"/>
    </location>
</feature>
<reference evidence="7 8" key="1">
    <citation type="journal article" date="2005" name="Science">
        <title>Genome streamlining in a cosmopolitan oceanic bacterium.</title>
        <authorList>
            <person name="Giovannoni S.J."/>
            <person name="Tripp H.J."/>
            <person name="Givan S."/>
            <person name="Podar M."/>
            <person name="Vergin K.L."/>
            <person name="Baptista D."/>
            <person name="Bibbs L."/>
            <person name="Eads J."/>
            <person name="Richardson T.H."/>
            <person name="Noordewier M."/>
            <person name="Rappe M.S."/>
            <person name="Short J.M."/>
            <person name="Carrington J.C."/>
            <person name="Mathur E.J."/>
        </authorList>
    </citation>
    <scope>NUCLEOTIDE SEQUENCE [LARGE SCALE GENOMIC DNA]</scope>
    <source>
        <strain evidence="7 8">HTCC1062</strain>
    </source>
</reference>
<evidence type="ECO:0000313" key="7">
    <source>
        <dbReference type="EMBL" id="AAZ21171.1"/>
    </source>
</evidence>
<dbReference type="KEGG" id="pub:SAR11_0349"/>
<proteinExistence type="predicted"/>
<dbReference type="Gene3D" id="3.40.50.11380">
    <property type="match status" value="1"/>
</dbReference>
<evidence type="ECO:0000256" key="2">
    <source>
        <dbReference type="ARBA" id="ARBA00022676"/>
    </source>
</evidence>
<organism evidence="7 8">
    <name type="scientific">Pelagibacter ubique (strain HTCC1062)</name>
    <dbReference type="NCBI Taxonomy" id="335992"/>
    <lineage>
        <taxon>Bacteria</taxon>
        <taxon>Pseudomonadati</taxon>
        <taxon>Pseudomonadota</taxon>
        <taxon>Alphaproteobacteria</taxon>
        <taxon>Candidatus Pelagibacterales</taxon>
        <taxon>Candidatus Pelagibacteraceae</taxon>
        <taxon>Candidatus Pelagibacter</taxon>
    </lineage>
</organism>
<dbReference type="GeneID" id="66294847"/>
<dbReference type="PANTHER" id="PTHR44835">
    <property type="entry name" value="UDP-N-ACETYLGLUCOSAMINE--PEPTIDE N-ACETYLGLUCOSAMINYLTRANSFERASE SPINDLY-RELATED"/>
    <property type="match status" value="1"/>
</dbReference>
<dbReference type="Gene3D" id="1.25.40.10">
    <property type="entry name" value="Tetratricopeptide repeat domain"/>
    <property type="match status" value="1"/>
</dbReference>
<keyword evidence="3 7" id="KW-0808">Transferase</keyword>
<sequence>MSIKPENINLNKIFIKYLNEKQYSKLQLHYEKLGKTEKQLPAIIFYYACAITLNPSSNIKNLKHAHNLFEMLYVNNRHDLQLLCNMIELSFRTQEFKVVLPYVEEAYKINQSDERLLLGLSKIHLYLANLKESIKYYKILFKINPKSKINRDEFLTSLNYASGITQEYYLSECKNYLKLLETNKDLEDYNFNFKNLKNNKIKIGFLSSDFKTHPVSFFLKGLLLNFNKDKFEISLISNLHKSHYDNITDELKLLTKNWININSLSDSEATNLLRSFELDILIDLCGFFRGNRFQVISNRAAKIQACWLGYNNTTGIKNMDYLIADHNLIKKEEEKLYSEKVLFLPKIWNAMTPSNILPEIQKNNSIFTYASFNNFHKISDDTIDVWSKILNNSNSQIILKNPMPSSIVGEELKLNLLKKFIARGVEKKKILFINRKKDFQDHLGLYNNVDVALDTFPYPGVTTTFDAVLMGVPVLTMKGHNLNSRCGESININLQMQNFIAENKDDYFNKALSLQKEKNILQNFGKNLREKVLKSSLFDTKDFTKSFEKIIQKIISK</sequence>
<dbReference type="InterPro" id="IPR011990">
    <property type="entry name" value="TPR-like_helical_dom_sf"/>
</dbReference>
<dbReference type="InterPro" id="IPR051939">
    <property type="entry name" value="Glycosyltr_41/O-GlcNAc_trsf"/>
</dbReference>
<dbReference type="Proteomes" id="UP000002528">
    <property type="component" value="Chromosome"/>
</dbReference>
<evidence type="ECO:0000256" key="5">
    <source>
        <dbReference type="ARBA" id="ARBA00022803"/>
    </source>
</evidence>
<dbReference type="STRING" id="335992.SAR11_0349"/>
<feature type="domain" description="O-GlcNAc transferase C-terminal" evidence="6">
    <location>
        <begin position="188"/>
        <end position="358"/>
    </location>
</feature>
<dbReference type="SUPFAM" id="SSF48452">
    <property type="entry name" value="TPR-like"/>
    <property type="match status" value="1"/>
</dbReference>
<name>Q4FNR8_PELUB</name>
<dbReference type="CAZy" id="GT41">
    <property type="family name" value="Glycosyltransferase Family 41"/>
</dbReference>
<dbReference type="PANTHER" id="PTHR44835:SF1">
    <property type="entry name" value="PROTEIN O-GLCNAC TRANSFERASE"/>
    <property type="match status" value="1"/>
</dbReference>
<dbReference type="HOGENOM" id="CLU_001721_4_1_5"/>
<evidence type="ECO:0000313" key="8">
    <source>
        <dbReference type="Proteomes" id="UP000002528"/>
    </source>
</evidence>
<keyword evidence="8" id="KW-1185">Reference proteome</keyword>
<keyword evidence="4" id="KW-0677">Repeat</keyword>
<dbReference type="eggNOG" id="COG3914">
    <property type="taxonomic scope" value="Bacteria"/>
</dbReference>
<evidence type="ECO:0000259" key="6">
    <source>
        <dbReference type="Pfam" id="PF13844"/>
    </source>
</evidence>